<sequence>MKKLLLFSGIVLLSFATHSCTADDTETTSAKTKVVKEKPITEAQADGPGDGTITPPPPEDN</sequence>
<dbReference type="RefSeq" id="WP_198856589.1">
    <property type="nucleotide sequence ID" value="NZ_BAABDT010000006.1"/>
</dbReference>
<keyword evidence="2" id="KW-0732">Signal</keyword>
<evidence type="ECO:0000313" key="3">
    <source>
        <dbReference type="EMBL" id="GAA3749578.1"/>
    </source>
</evidence>
<protein>
    <submittedName>
        <fullName evidence="3">Uncharacterized protein</fullName>
    </submittedName>
</protein>
<name>A0ABP7FXM3_9FLAO</name>
<evidence type="ECO:0000313" key="4">
    <source>
        <dbReference type="Proteomes" id="UP001501367"/>
    </source>
</evidence>
<feature type="region of interest" description="Disordered" evidence="1">
    <location>
        <begin position="22"/>
        <end position="61"/>
    </location>
</feature>
<feature type="signal peptide" evidence="2">
    <location>
        <begin position="1"/>
        <end position="22"/>
    </location>
</feature>
<evidence type="ECO:0000256" key="2">
    <source>
        <dbReference type="SAM" id="SignalP"/>
    </source>
</evidence>
<dbReference type="Proteomes" id="UP001501367">
    <property type="component" value="Unassembled WGS sequence"/>
</dbReference>
<feature type="compositionally biased region" description="Polar residues" evidence="1">
    <location>
        <begin position="22"/>
        <end position="31"/>
    </location>
</feature>
<evidence type="ECO:0000256" key="1">
    <source>
        <dbReference type="SAM" id="MobiDB-lite"/>
    </source>
</evidence>
<organism evidence="3 4">
    <name type="scientific">Flavobacterium ginsengisoli</name>
    <dbReference type="NCBI Taxonomy" id="871694"/>
    <lineage>
        <taxon>Bacteria</taxon>
        <taxon>Pseudomonadati</taxon>
        <taxon>Bacteroidota</taxon>
        <taxon>Flavobacteriia</taxon>
        <taxon>Flavobacteriales</taxon>
        <taxon>Flavobacteriaceae</taxon>
        <taxon>Flavobacterium</taxon>
    </lineage>
</organism>
<dbReference type="EMBL" id="BAABDT010000006">
    <property type="protein sequence ID" value="GAA3749578.1"/>
    <property type="molecule type" value="Genomic_DNA"/>
</dbReference>
<comment type="caution">
    <text evidence="3">The sequence shown here is derived from an EMBL/GenBank/DDBJ whole genome shotgun (WGS) entry which is preliminary data.</text>
</comment>
<feature type="chain" id="PRO_5045471038" evidence="2">
    <location>
        <begin position="23"/>
        <end position="61"/>
    </location>
</feature>
<accession>A0ABP7FXM3</accession>
<keyword evidence="4" id="KW-1185">Reference proteome</keyword>
<gene>
    <name evidence="3" type="ORF">GCM10022422_37850</name>
</gene>
<proteinExistence type="predicted"/>
<reference evidence="4" key="1">
    <citation type="journal article" date="2019" name="Int. J. Syst. Evol. Microbiol.">
        <title>The Global Catalogue of Microorganisms (GCM) 10K type strain sequencing project: providing services to taxonomists for standard genome sequencing and annotation.</title>
        <authorList>
            <consortium name="The Broad Institute Genomics Platform"/>
            <consortium name="The Broad Institute Genome Sequencing Center for Infectious Disease"/>
            <person name="Wu L."/>
            <person name="Ma J."/>
        </authorList>
    </citation>
    <scope>NUCLEOTIDE SEQUENCE [LARGE SCALE GENOMIC DNA]</scope>
    <source>
        <strain evidence="4">JCM 17336</strain>
    </source>
</reference>